<dbReference type="Gene3D" id="1.10.10.10">
    <property type="entry name" value="Winged helix-like DNA-binding domain superfamily/Winged helix DNA-binding domain"/>
    <property type="match status" value="1"/>
</dbReference>
<evidence type="ECO:0000256" key="1">
    <source>
        <dbReference type="ARBA" id="ARBA00008720"/>
    </source>
</evidence>
<dbReference type="InterPro" id="IPR007394">
    <property type="entry name" value="UPF0122"/>
</dbReference>
<sequence>MNNFNNPLEEMEFISQLYEKYKDLLPQSQKQALYLRLYEDLSFSEIGTELAMTRSGAFDAVKKGKKKLIEIHQKVSD</sequence>
<evidence type="ECO:0008006" key="5">
    <source>
        <dbReference type="Google" id="ProtNLM"/>
    </source>
</evidence>
<dbReference type="InterPro" id="IPR036388">
    <property type="entry name" value="WH-like_DNA-bd_sf"/>
</dbReference>
<dbReference type="Proteomes" id="UP000501060">
    <property type="component" value="Chromosome"/>
</dbReference>
<dbReference type="Pfam" id="PF04297">
    <property type="entry name" value="UPF0122"/>
    <property type="match status" value="1"/>
</dbReference>
<protein>
    <recommendedName>
        <fullName evidence="5">Sigma-70, region 4</fullName>
    </recommendedName>
</protein>
<keyword evidence="4" id="KW-1185">Reference proteome</keyword>
<proteinExistence type="inferred from homology"/>
<dbReference type="KEGG" id="mphe:HGG69_00830"/>
<reference evidence="3 4" key="1">
    <citation type="submission" date="2020-04" db="EMBL/GenBank/DDBJ databases">
        <title>Novel Mycoplasma species detected in Phocoena phocoena (harbor porpoise) from the USA.</title>
        <authorList>
            <person name="Volokhov D.V."/>
        </authorList>
    </citation>
    <scope>NUCLEOTIDE SEQUENCE [LARGE SCALE GENOMIC DNA]</scope>
    <source>
        <strain evidence="3 4">Phocoena C-264-GEN</strain>
    </source>
</reference>
<organism evidence="3 4">
    <name type="scientific">Mycoplasma phocoenae</name>
    <dbReference type="NCBI Taxonomy" id="754517"/>
    <lineage>
        <taxon>Bacteria</taxon>
        <taxon>Bacillati</taxon>
        <taxon>Mycoplasmatota</taxon>
        <taxon>Mollicutes</taxon>
        <taxon>Mycoplasmataceae</taxon>
        <taxon>Mycoplasma</taxon>
    </lineage>
</organism>
<dbReference type="RefSeq" id="WP_169604923.1">
    <property type="nucleotide sequence ID" value="NZ_CP051481.1"/>
</dbReference>
<dbReference type="InterPro" id="IPR013324">
    <property type="entry name" value="RNA_pol_sigma_r3/r4-like"/>
</dbReference>
<dbReference type="AlphaFoldDB" id="A0A858U374"/>
<dbReference type="EMBL" id="CP051481">
    <property type="protein sequence ID" value="QJG66872.1"/>
    <property type="molecule type" value="Genomic_DNA"/>
</dbReference>
<evidence type="ECO:0000256" key="2">
    <source>
        <dbReference type="ARBA" id="ARBA00024764"/>
    </source>
</evidence>
<accession>A0A858U374</accession>
<evidence type="ECO:0000313" key="3">
    <source>
        <dbReference type="EMBL" id="QJG66872.1"/>
    </source>
</evidence>
<dbReference type="SUPFAM" id="SSF88659">
    <property type="entry name" value="Sigma3 and sigma4 domains of RNA polymerase sigma factors"/>
    <property type="match status" value="1"/>
</dbReference>
<name>A0A858U374_9MOLU</name>
<comment type="function">
    <text evidence="2">Might take part in the signal recognition particle (SRP) pathway. This is inferred from the conservation of its genetic proximity to ftsY/ffh. May be a regulatory protein.</text>
</comment>
<gene>
    <name evidence="3" type="ORF">HGG69_00830</name>
</gene>
<comment type="similarity">
    <text evidence="1">Belongs to the UPF0122 family.</text>
</comment>
<evidence type="ECO:0000313" key="4">
    <source>
        <dbReference type="Proteomes" id="UP000501060"/>
    </source>
</evidence>